<sequence length="79" mass="8309">MAAESGAGLSSCPCPASAQSLTAFMPGMAGSLFTRLATMATFKHLFKWQFLGINGRLRPCFADGLQPVSDVGPAQEETQ</sequence>
<dbReference type="Proteomes" id="UP000222916">
    <property type="component" value="Chromosome"/>
</dbReference>
<dbReference type="EMBL" id="CP022426">
    <property type="protein sequence ID" value="ATP08674.1"/>
    <property type="molecule type" value="Genomic_DNA"/>
</dbReference>
<name>A0A2D1QEM9_AERSA</name>
<dbReference type="AlphaFoldDB" id="A0A2D1QEM9"/>
<proteinExistence type="predicted"/>
<reference evidence="2" key="1">
    <citation type="journal article" date="2018" name="BMC Genomics">
        <title>The complete and fully assembled genome sequence of Aeromonas salmonicida subsp. pectinolytica and its comparative analysis with other Aeromonas species: investigation of the mobilome in environmental and pathogenic strains.</title>
        <authorList>
            <person name="Pfeiffer F."/>
            <person name="Zamora-Lagos M.A."/>
            <person name="Blettinger M."/>
            <person name="Yeroslaviz A."/>
            <person name="Dahl A."/>
            <person name="Gruber S."/>
            <person name="Habermann B.H."/>
        </authorList>
    </citation>
    <scope>NUCLEOTIDE SEQUENCE [LARGE SCALE GENOMIC DNA]</scope>
    <source>
        <strain evidence="2">34mel</strain>
    </source>
</reference>
<gene>
    <name evidence="1" type="ORF">Asalp_14650</name>
</gene>
<accession>A0A2D1QEM9</accession>
<organism evidence="1 2">
    <name type="scientific">Aeromonas salmonicida subsp. pectinolytica 34mel</name>
    <dbReference type="NCBI Taxonomy" id="1324960"/>
    <lineage>
        <taxon>Bacteria</taxon>
        <taxon>Pseudomonadati</taxon>
        <taxon>Pseudomonadota</taxon>
        <taxon>Gammaproteobacteria</taxon>
        <taxon>Aeromonadales</taxon>
        <taxon>Aeromonadaceae</taxon>
        <taxon>Aeromonas</taxon>
    </lineage>
</organism>
<evidence type="ECO:0000313" key="2">
    <source>
        <dbReference type="Proteomes" id="UP000222916"/>
    </source>
</evidence>
<evidence type="ECO:0000313" key="1">
    <source>
        <dbReference type="EMBL" id="ATP08674.1"/>
    </source>
</evidence>
<protein>
    <submittedName>
        <fullName evidence="1">Uncharacterized protein</fullName>
    </submittedName>
</protein>